<keyword evidence="2 4" id="KW-0238">DNA-binding</keyword>
<sequence length="199" mass="21967">MSKAERTRQFIIEQTAPIFNKQGYVGTSLHDLTAATGLTKGAIYGNFENKEEVAVAAFDYNLGLVEEGLKAGIDRGATVREKLLAMPRFYRDIYPRMCEKGGCAILNAAIETDDAPPTALRQRVQRSLARWHRIIVQLIEQGQRSGEIRPTAEADRYATLFITLTEGGIMMAKATGDAAALNISMAHLEHLIETDLVSR</sequence>
<evidence type="ECO:0000313" key="7">
    <source>
        <dbReference type="Proteomes" id="UP000248553"/>
    </source>
</evidence>
<keyword evidence="7" id="KW-1185">Reference proteome</keyword>
<dbReference type="Gene3D" id="1.10.357.10">
    <property type="entry name" value="Tetracycline Repressor, domain 2"/>
    <property type="match status" value="1"/>
</dbReference>
<name>A0A328BUE0_9BACT</name>
<proteinExistence type="predicted"/>
<dbReference type="RefSeq" id="WP_111477423.1">
    <property type="nucleotide sequence ID" value="NZ_QHKM01000001.1"/>
</dbReference>
<dbReference type="PANTHER" id="PTHR47506">
    <property type="entry name" value="TRANSCRIPTIONAL REGULATORY PROTEIN"/>
    <property type="match status" value="1"/>
</dbReference>
<feature type="domain" description="HTH tetR-type" evidence="5">
    <location>
        <begin position="5"/>
        <end position="65"/>
    </location>
</feature>
<dbReference type="Pfam" id="PF00440">
    <property type="entry name" value="TetR_N"/>
    <property type="match status" value="1"/>
</dbReference>
<dbReference type="PANTHER" id="PTHR47506:SF3">
    <property type="entry name" value="HTH-TYPE TRANSCRIPTIONAL REGULATOR LMRA"/>
    <property type="match status" value="1"/>
</dbReference>
<evidence type="ECO:0000256" key="2">
    <source>
        <dbReference type="ARBA" id="ARBA00023125"/>
    </source>
</evidence>
<accession>A0A328BUE0</accession>
<dbReference type="SUPFAM" id="SSF48498">
    <property type="entry name" value="Tetracyclin repressor-like, C-terminal domain"/>
    <property type="match status" value="1"/>
</dbReference>
<dbReference type="InterPro" id="IPR036271">
    <property type="entry name" value="Tet_transcr_reg_TetR-rel_C_sf"/>
</dbReference>
<dbReference type="Proteomes" id="UP000248553">
    <property type="component" value="Unassembled WGS sequence"/>
</dbReference>
<dbReference type="OrthoDB" id="9798857at2"/>
<reference evidence="7" key="1">
    <citation type="submission" date="2018-05" db="EMBL/GenBank/DDBJ databases">
        <authorList>
            <person name="Nie L."/>
        </authorList>
    </citation>
    <scope>NUCLEOTIDE SEQUENCE [LARGE SCALE GENOMIC DNA]</scope>
    <source>
        <strain evidence="7">NL</strain>
    </source>
</reference>
<keyword evidence="3" id="KW-0804">Transcription</keyword>
<feature type="DNA-binding region" description="H-T-H motif" evidence="4">
    <location>
        <begin position="28"/>
        <end position="47"/>
    </location>
</feature>
<evidence type="ECO:0000256" key="4">
    <source>
        <dbReference type="PROSITE-ProRule" id="PRU00335"/>
    </source>
</evidence>
<organism evidence="6 7">
    <name type="scientific">Hymenobacter edaphi</name>
    <dbReference type="NCBI Taxonomy" id="2211146"/>
    <lineage>
        <taxon>Bacteria</taxon>
        <taxon>Pseudomonadati</taxon>
        <taxon>Bacteroidota</taxon>
        <taxon>Cytophagia</taxon>
        <taxon>Cytophagales</taxon>
        <taxon>Hymenobacteraceae</taxon>
        <taxon>Hymenobacter</taxon>
    </lineage>
</organism>
<gene>
    <name evidence="6" type="ORF">DLM85_07550</name>
</gene>
<evidence type="ECO:0000313" key="6">
    <source>
        <dbReference type="EMBL" id="RAK70673.1"/>
    </source>
</evidence>
<evidence type="ECO:0000256" key="3">
    <source>
        <dbReference type="ARBA" id="ARBA00023163"/>
    </source>
</evidence>
<protein>
    <submittedName>
        <fullName evidence="6">TetR/AcrR family transcriptional regulator</fullName>
    </submittedName>
</protein>
<dbReference type="SUPFAM" id="SSF46689">
    <property type="entry name" value="Homeodomain-like"/>
    <property type="match status" value="1"/>
</dbReference>
<dbReference type="InterPro" id="IPR011075">
    <property type="entry name" value="TetR_C"/>
</dbReference>
<dbReference type="InterPro" id="IPR001647">
    <property type="entry name" value="HTH_TetR"/>
</dbReference>
<dbReference type="PRINTS" id="PR00455">
    <property type="entry name" value="HTHTETR"/>
</dbReference>
<dbReference type="EMBL" id="QHKM01000001">
    <property type="protein sequence ID" value="RAK70673.1"/>
    <property type="molecule type" value="Genomic_DNA"/>
</dbReference>
<dbReference type="Pfam" id="PF16925">
    <property type="entry name" value="TetR_C_13"/>
    <property type="match status" value="1"/>
</dbReference>
<dbReference type="AlphaFoldDB" id="A0A328BUE0"/>
<comment type="caution">
    <text evidence="6">The sequence shown here is derived from an EMBL/GenBank/DDBJ whole genome shotgun (WGS) entry which is preliminary data.</text>
</comment>
<keyword evidence="1" id="KW-0805">Transcription regulation</keyword>
<evidence type="ECO:0000259" key="5">
    <source>
        <dbReference type="PROSITE" id="PS50977"/>
    </source>
</evidence>
<dbReference type="GO" id="GO:0003677">
    <property type="term" value="F:DNA binding"/>
    <property type="evidence" value="ECO:0007669"/>
    <property type="project" value="UniProtKB-UniRule"/>
</dbReference>
<dbReference type="InterPro" id="IPR009057">
    <property type="entry name" value="Homeodomain-like_sf"/>
</dbReference>
<evidence type="ECO:0000256" key="1">
    <source>
        <dbReference type="ARBA" id="ARBA00023015"/>
    </source>
</evidence>
<dbReference type="PROSITE" id="PS50977">
    <property type="entry name" value="HTH_TETR_2"/>
    <property type="match status" value="1"/>
</dbReference>